<dbReference type="Pfam" id="PF04480">
    <property type="entry name" value="DUF559"/>
    <property type="match status" value="1"/>
</dbReference>
<dbReference type="STRING" id="1801754.A3D42_03225"/>
<dbReference type="PANTHER" id="PTHR38590:SF1">
    <property type="entry name" value="BLL0828 PROTEIN"/>
    <property type="match status" value="1"/>
</dbReference>
<protein>
    <recommendedName>
        <fullName evidence="1">DUF559 domain-containing protein</fullName>
    </recommendedName>
</protein>
<reference evidence="2 3" key="1">
    <citation type="journal article" date="2016" name="Nat. Commun.">
        <title>Thousands of microbial genomes shed light on interconnected biogeochemical processes in an aquifer system.</title>
        <authorList>
            <person name="Anantharaman K."/>
            <person name="Brown C.T."/>
            <person name="Hug L.A."/>
            <person name="Sharon I."/>
            <person name="Castelle C.J."/>
            <person name="Probst A.J."/>
            <person name="Thomas B.C."/>
            <person name="Singh A."/>
            <person name="Wilkins M.J."/>
            <person name="Karaoz U."/>
            <person name="Brodie E.L."/>
            <person name="Williams K.H."/>
            <person name="Hubbard S.S."/>
            <person name="Banfield J.F."/>
        </authorList>
    </citation>
    <scope>NUCLEOTIDE SEQUENCE [LARGE SCALE GENOMIC DNA]</scope>
</reference>
<proteinExistence type="predicted"/>
<evidence type="ECO:0000259" key="1">
    <source>
        <dbReference type="Pfam" id="PF04480"/>
    </source>
</evidence>
<dbReference type="EMBL" id="MFUE01000003">
    <property type="protein sequence ID" value="OGI78045.1"/>
    <property type="molecule type" value="Genomic_DNA"/>
</dbReference>
<dbReference type="InterPro" id="IPR007569">
    <property type="entry name" value="DUF559"/>
</dbReference>
<feature type="domain" description="DUF559" evidence="1">
    <location>
        <begin position="15"/>
        <end position="114"/>
    </location>
</feature>
<organism evidence="2 3">
    <name type="scientific">Candidatus Nomurabacteria bacterium RIFCSPHIGHO2_02_FULL_41_18</name>
    <dbReference type="NCBI Taxonomy" id="1801754"/>
    <lineage>
        <taxon>Bacteria</taxon>
        <taxon>Candidatus Nomuraibacteriota</taxon>
    </lineage>
</organism>
<dbReference type="SUPFAM" id="SSF52980">
    <property type="entry name" value="Restriction endonuclease-like"/>
    <property type="match status" value="1"/>
</dbReference>
<dbReference type="Proteomes" id="UP000177777">
    <property type="component" value="Unassembled WGS sequence"/>
</dbReference>
<evidence type="ECO:0000313" key="3">
    <source>
        <dbReference type="Proteomes" id="UP000177777"/>
    </source>
</evidence>
<dbReference type="InterPro" id="IPR047216">
    <property type="entry name" value="Endonuclease_DUF559_bact"/>
</dbReference>
<dbReference type="Gene3D" id="3.40.960.10">
    <property type="entry name" value="VSR Endonuclease"/>
    <property type="match status" value="1"/>
</dbReference>
<dbReference type="AlphaFoldDB" id="A0A1F6W8M6"/>
<comment type="caution">
    <text evidence="2">The sequence shown here is derived from an EMBL/GenBank/DDBJ whole genome shotgun (WGS) entry which is preliminary data.</text>
</comment>
<dbReference type="InterPro" id="IPR011335">
    <property type="entry name" value="Restrct_endonuc-II-like"/>
</dbReference>
<dbReference type="PANTHER" id="PTHR38590">
    <property type="entry name" value="BLL0828 PROTEIN"/>
    <property type="match status" value="1"/>
</dbReference>
<gene>
    <name evidence="2" type="ORF">A3D42_03225</name>
</gene>
<name>A0A1F6W8M6_9BACT</name>
<sequence>MTITHNHPILKPRRVELRKNQTPQENLLWARLRRNQLGLKFKRQHSVGPYILDFYCPDKKIAIELDGSQHLENREYDNERSDYLDVLGVKTIRFWNNEVNVNMDGVMNKIISELNSPSS</sequence>
<evidence type="ECO:0000313" key="2">
    <source>
        <dbReference type="EMBL" id="OGI78045.1"/>
    </source>
</evidence>
<dbReference type="CDD" id="cd01038">
    <property type="entry name" value="Endonuclease_DUF559"/>
    <property type="match status" value="1"/>
</dbReference>
<accession>A0A1F6W8M6</accession>